<dbReference type="CDD" id="cd00033">
    <property type="entry name" value="CCP"/>
    <property type="match status" value="1"/>
</dbReference>
<proteinExistence type="predicted"/>
<dbReference type="EMBL" id="JASPKZ010007399">
    <property type="protein sequence ID" value="KAJ9584513.1"/>
    <property type="molecule type" value="Genomic_DNA"/>
</dbReference>
<feature type="domain" description="Ig-like" evidence="3">
    <location>
        <begin position="64"/>
        <end position="158"/>
    </location>
</feature>
<evidence type="ECO:0008006" key="7">
    <source>
        <dbReference type="Google" id="ProtNLM"/>
    </source>
</evidence>
<name>A0AAD7ZRH5_DIPPU</name>
<evidence type="ECO:0000259" key="4">
    <source>
        <dbReference type="PROSITE" id="PS50923"/>
    </source>
</evidence>
<dbReference type="InterPro" id="IPR013783">
    <property type="entry name" value="Ig-like_fold"/>
</dbReference>
<evidence type="ECO:0000256" key="1">
    <source>
        <dbReference type="ARBA" id="ARBA00023157"/>
    </source>
</evidence>
<feature type="non-terminal residue" evidence="5">
    <location>
        <position position="192"/>
    </location>
</feature>
<dbReference type="PROSITE" id="PS50835">
    <property type="entry name" value="IG_LIKE"/>
    <property type="match status" value="1"/>
</dbReference>
<keyword evidence="2" id="KW-0768">Sushi</keyword>
<feature type="non-terminal residue" evidence="5">
    <location>
        <position position="1"/>
    </location>
</feature>
<accession>A0AAD7ZRH5</accession>
<dbReference type="SUPFAM" id="SSF48726">
    <property type="entry name" value="Immunoglobulin"/>
    <property type="match status" value="1"/>
</dbReference>
<feature type="domain" description="Sushi" evidence="4">
    <location>
        <begin position="1"/>
        <end position="51"/>
    </location>
</feature>
<comment type="caution">
    <text evidence="5">The sequence shown here is derived from an EMBL/GenBank/DDBJ whole genome shotgun (WGS) entry which is preliminary data.</text>
</comment>
<protein>
    <recommendedName>
        <fullName evidence="7">Locomotion-related protein Hikaru genki</fullName>
    </recommendedName>
</protein>
<dbReference type="Proteomes" id="UP001233999">
    <property type="component" value="Unassembled WGS sequence"/>
</dbReference>
<comment type="caution">
    <text evidence="2">Lacks conserved residue(s) required for the propagation of feature annotation.</text>
</comment>
<dbReference type="InterPro" id="IPR003599">
    <property type="entry name" value="Ig_sub"/>
</dbReference>
<dbReference type="SMART" id="SM00409">
    <property type="entry name" value="IG"/>
    <property type="match status" value="1"/>
</dbReference>
<evidence type="ECO:0000256" key="2">
    <source>
        <dbReference type="PROSITE-ProRule" id="PRU00302"/>
    </source>
</evidence>
<keyword evidence="1" id="KW-1015">Disulfide bond</keyword>
<dbReference type="AlphaFoldDB" id="A0AAD7ZRH5"/>
<reference evidence="5" key="2">
    <citation type="submission" date="2023-05" db="EMBL/GenBank/DDBJ databases">
        <authorList>
            <person name="Fouks B."/>
        </authorList>
    </citation>
    <scope>NUCLEOTIDE SEQUENCE</scope>
    <source>
        <strain evidence="5">Stay&amp;Tobe</strain>
        <tissue evidence="5">Testes</tissue>
    </source>
</reference>
<evidence type="ECO:0000313" key="6">
    <source>
        <dbReference type="Proteomes" id="UP001233999"/>
    </source>
</evidence>
<dbReference type="InterPro" id="IPR036179">
    <property type="entry name" value="Ig-like_dom_sf"/>
</dbReference>
<organism evidence="5 6">
    <name type="scientific">Diploptera punctata</name>
    <name type="common">Pacific beetle cockroach</name>
    <dbReference type="NCBI Taxonomy" id="6984"/>
    <lineage>
        <taxon>Eukaryota</taxon>
        <taxon>Metazoa</taxon>
        <taxon>Ecdysozoa</taxon>
        <taxon>Arthropoda</taxon>
        <taxon>Hexapoda</taxon>
        <taxon>Insecta</taxon>
        <taxon>Pterygota</taxon>
        <taxon>Neoptera</taxon>
        <taxon>Polyneoptera</taxon>
        <taxon>Dictyoptera</taxon>
        <taxon>Blattodea</taxon>
        <taxon>Blaberoidea</taxon>
        <taxon>Blaberidae</taxon>
        <taxon>Diplopterinae</taxon>
        <taxon>Diploptera</taxon>
    </lineage>
</organism>
<evidence type="ECO:0000313" key="5">
    <source>
        <dbReference type="EMBL" id="KAJ9584513.1"/>
    </source>
</evidence>
<dbReference type="InterPro" id="IPR000436">
    <property type="entry name" value="Sushi_SCR_CCP_dom"/>
</dbReference>
<dbReference type="SUPFAM" id="SSF57535">
    <property type="entry name" value="Complement control module/SCR domain"/>
    <property type="match status" value="1"/>
</dbReference>
<dbReference type="Gene3D" id="2.60.40.10">
    <property type="entry name" value="Immunoglobulins"/>
    <property type="match status" value="1"/>
</dbReference>
<dbReference type="Gene3D" id="2.10.70.10">
    <property type="entry name" value="Complement Module, domain 1"/>
    <property type="match status" value="1"/>
</dbReference>
<reference evidence="5" key="1">
    <citation type="journal article" date="2023" name="IScience">
        <title>Live-bearing cockroach genome reveals convergent evolutionary mechanisms linked to viviparity in insects and beyond.</title>
        <authorList>
            <person name="Fouks B."/>
            <person name="Harrison M.C."/>
            <person name="Mikhailova A.A."/>
            <person name="Marchal E."/>
            <person name="English S."/>
            <person name="Carruthers M."/>
            <person name="Jennings E.C."/>
            <person name="Chiamaka E.L."/>
            <person name="Frigard R.A."/>
            <person name="Pippel M."/>
            <person name="Attardo G.M."/>
            <person name="Benoit J.B."/>
            <person name="Bornberg-Bauer E."/>
            <person name="Tobe S.S."/>
        </authorList>
    </citation>
    <scope>NUCLEOTIDE SEQUENCE</scope>
    <source>
        <strain evidence="5">Stay&amp;Tobe</strain>
    </source>
</reference>
<gene>
    <name evidence="5" type="ORF">L9F63_021123</name>
</gene>
<dbReference type="InterPro" id="IPR035976">
    <property type="entry name" value="Sushi/SCR/CCP_sf"/>
</dbReference>
<dbReference type="PROSITE" id="PS50923">
    <property type="entry name" value="SUSHI"/>
    <property type="match status" value="1"/>
</dbReference>
<keyword evidence="6" id="KW-1185">Reference proteome</keyword>
<dbReference type="InterPro" id="IPR007110">
    <property type="entry name" value="Ig-like_dom"/>
</dbReference>
<evidence type="ECO:0000259" key="3">
    <source>
        <dbReference type="PROSITE" id="PS50835"/>
    </source>
</evidence>
<sequence length="192" mass="21394">VSTSPTERLTFPHGAIVLARCRELGVYKLLGESSLQCKNGAWSHRIPACIPTTMLTNFTEDSPPTVLIKIPSGSASVEPSGDLAVFPGSILHLECLFSRKLGNPEWTWTSTFRQFLTGWAIAAEEREWKYRLSIYYTKPQDSGVFTCATPRGLTNSITVHVTGSLIKSLHGFFLLEFLTATNYHYGLFFSDR</sequence>